<dbReference type="EMBL" id="JAQMJO010000009">
    <property type="protein sequence ID" value="MDB8606660.1"/>
    <property type="molecule type" value="Genomic_DNA"/>
</dbReference>
<reference evidence="2" key="1">
    <citation type="submission" date="2023-01" db="EMBL/GenBank/DDBJ databases">
        <title>Human gut microbiome strain richness.</title>
        <authorList>
            <person name="Chen-Liaw A."/>
        </authorList>
    </citation>
    <scope>NUCLEOTIDE SEQUENCE</scope>
    <source>
        <strain evidence="2">1001283st1_B9_1001283B150217_161031</strain>
    </source>
</reference>
<evidence type="ECO:0000313" key="3">
    <source>
        <dbReference type="Proteomes" id="UP001212483"/>
    </source>
</evidence>
<accession>A0AB35IZY8</accession>
<gene>
    <name evidence="2" type="ORF">PNU22_09240</name>
</gene>
<proteinExistence type="predicted"/>
<dbReference type="AlphaFoldDB" id="A0AB35IZY8"/>
<comment type="caution">
    <text evidence="2">The sequence shown here is derived from an EMBL/GenBank/DDBJ whole genome shotgun (WGS) entry which is preliminary data.</text>
</comment>
<evidence type="ECO:0000313" key="2">
    <source>
        <dbReference type="EMBL" id="MDB8606660.1"/>
    </source>
</evidence>
<keyword evidence="1" id="KW-0175">Coiled coil</keyword>
<dbReference type="Proteomes" id="UP001212483">
    <property type="component" value="Unassembled WGS sequence"/>
</dbReference>
<name>A0AB35IZY8_STRSL</name>
<dbReference type="RefSeq" id="WP_195187283.1">
    <property type="nucleotide sequence ID" value="NZ_JADMUM010000016.1"/>
</dbReference>
<protein>
    <submittedName>
        <fullName evidence="2">Uncharacterized protein</fullName>
    </submittedName>
</protein>
<feature type="coiled-coil region" evidence="1">
    <location>
        <begin position="24"/>
        <end position="51"/>
    </location>
</feature>
<sequence length="483" mass="54534">MIFKRVIKSNEEQAIASWTNYINQVRLDNLLKNLQNQNQNFKDAINTLDSTMHQINKSIIEQNRGGTKGMHGFIAEVAECGIGNAREQILGKAPKYIWINDNGPFDFVRDGIEIQQKFVNSGNHLSLFAIKQHYEKYPWFLDGGRKYQIPADHYEKIKMLLSISKNQANQMGTKTGEFSLKQWKEVNQFFATGNIKLSDIEPSKVSYKEVQRNQINTTIYNEKGNIKDIDTNIRRDIYNKSKPTFKQGAYISAIAASLEGGTAFITGIIKKKRLGKTISEFTKDDWLEISRDSGIGAIKGGTRGITIYALTNYTATPAAVASSLCTASFGIAEEAYKFRKKLITKEEFLLNSQILCVDVSVSALSSILGHAVIPIPILGAVIGNTIGTFLYEIAKDNLTMKEKLLIADYLKEIQEYSCFLDNEFELYNHQLQREIKNYYKLLGKAFSPDYNIAFQGSIELAVSCGVDEVDILKNEEEIDNYFT</sequence>
<evidence type="ECO:0000256" key="1">
    <source>
        <dbReference type="SAM" id="Coils"/>
    </source>
</evidence>
<organism evidence="2 3">
    <name type="scientific">Streptococcus salivarius</name>
    <dbReference type="NCBI Taxonomy" id="1304"/>
    <lineage>
        <taxon>Bacteria</taxon>
        <taxon>Bacillati</taxon>
        <taxon>Bacillota</taxon>
        <taxon>Bacilli</taxon>
        <taxon>Lactobacillales</taxon>
        <taxon>Streptococcaceae</taxon>
        <taxon>Streptococcus</taxon>
    </lineage>
</organism>